<protein>
    <recommendedName>
        <fullName evidence="2">Ankyrin repeat protein</fullName>
    </recommendedName>
</protein>
<name>A0A6C0JXA7_9ZZZZ</name>
<evidence type="ECO:0000313" key="1">
    <source>
        <dbReference type="EMBL" id="QHU08508.1"/>
    </source>
</evidence>
<sequence length="165" mass="19227">MKFLDRISGIFRKMGRYGTFLWACKTGIVATVAKLIGTMKDYELKEGFFHACSNGHVDIVKLFLPKIEEDKIQFVVIISKKHIDIIRLLITETNFIIDEEWIIQDILNSDNIDDVQKLLFENKRISIELGQIDKYMEISRSRKTKSLLVDYLYGLDSSLYNQNIL</sequence>
<organism evidence="1">
    <name type="scientific">viral metagenome</name>
    <dbReference type="NCBI Taxonomy" id="1070528"/>
    <lineage>
        <taxon>unclassified sequences</taxon>
        <taxon>metagenomes</taxon>
        <taxon>organismal metagenomes</taxon>
    </lineage>
</organism>
<proteinExistence type="predicted"/>
<dbReference type="InterPro" id="IPR036770">
    <property type="entry name" value="Ankyrin_rpt-contain_sf"/>
</dbReference>
<dbReference type="AlphaFoldDB" id="A0A6C0JXA7"/>
<evidence type="ECO:0008006" key="2">
    <source>
        <dbReference type="Google" id="ProtNLM"/>
    </source>
</evidence>
<reference evidence="1" key="1">
    <citation type="journal article" date="2020" name="Nature">
        <title>Giant virus diversity and host interactions through global metagenomics.</title>
        <authorList>
            <person name="Schulz F."/>
            <person name="Roux S."/>
            <person name="Paez-Espino D."/>
            <person name="Jungbluth S."/>
            <person name="Walsh D.A."/>
            <person name="Denef V.J."/>
            <person name="McMahon K.D."/>
            <person name="Konstantinidis K.T."/>
            <person name="Eloe-Fadrosh E.A."/>
            <person name="Kyrpides N.C."/>
            <person name="Woyke T."/>
        </authorList>
    </citation>
    <scope>NUCLEOTIDE SEQUENCE</scope>
    <source>
        <strain evidence="1">GVMAG-S-1062768-28</strain>
    </source>
</reference>
<dbReference type="Gene3D" id="1.25.40.20">
    <property type="entry name" value="Ankyrin repeat-containing domain"/>
    <property type="match status" value="1"/>
</dbReference>
<dbReference type="EMBL" id="MN740697">
    <property type="protein sequence ID" value="QHU08508.1"/>
    <property type="molecule type" value="Genomic_DNA"/>
</dbReference>
<accession>A0A6C0JXA7</accession>